<reference evidence="1" key="1">
    <citation type="submission" date="2023-06" db="EMBL/GenBank/DDBJ databases">
        <authorList>
            <consortium name="Lawrence Berkeley National Laboratory"/>
            <person name="Ahrendt S."/>
            <person name="Sahu N."/>
            <person name="Indic B."/>
            <person name="Wong-Bajracharya J."/>
            <person name="Merenyi Z."/>
            <person name="Ke H.-M."/>
            <person name="Monk M."/>
            <person name="Kocsube S."/>
            <person name="Drula E."/>
            <person name="Lipzen A."/>
            <person name="Balint B."/>
            <person name="Henrissat B."/>
            <person name="Andreopoulos B."/>
            <person name="Martin F.M."/>
            <person name="Harder C.B."/>
            <person name="Rigling D."/>
            <person name="Ford K.L."/>
            <person name="Foster G.D."/>
            <person name="Pangilinan J."/>
            <person name="Papanicolaou A."/>
            <person name="Barry K."/>
            <person name="LaButti K."/>
            <person name="Viragh M."/>
            <person name="Koriabine M."/>
            <person name="Yan M."/>
            <person name="Riley R."/>
            <person name="Champramary S."/>
            <person name="Plett K.L."/>
            <person name="Tsai I.J."/>
            <person name="Slot J."/>
            <person name="Sipos G."/>
            <person name="Plett J."/>
            <person name="Nagy L.G."/>
            <person name="Grigoriev I.V."/>
        </authorList>
    </citation>
    <scope>NUCLEOTIDE SEQUENCE</scope>
    <source>
        <strain evidence="1">FPL87.14</strain>
    </source>
</reference>
<dbReference type="CDD" id="cd12148">
    <property type="entry name" value="fungal_TF_MHR"/>
    <property type="match status" value="1"/>
</dbReference>
<evidence type="ECO:0000313" key="1">
    <source>
        <dbReference type="EMBL" id="KAK0433515.1"/>
    </source>
</evidence>
<gene>
    <name evidence="1" type="ORF">EV421DRAFT_1741501</name>
</gene>
<protein>
    <submittedName>
        <fullName evidence="1">Uncharacterized protein</fullName>
    </submittedName>
</protein>
<dbReference type="AlphaFoldDB" id="A0AA39J106"/>
<keyword evidence="2" id="KW-1185">Reference proteome</keyword>
<dbReference type="EMBL" id="JAUEPT010000080">
    <property type="protein sequence ID" value="KAK0433515.1"/>
    <property type="molecule type" value="Genomic_DNA"/>
</dbReference>
<evidence type="ECO:0000313" key="2">
    <source>
        <dbReference type="Proteomes" id="UP001175226"/>
    </source>
</evidence>
<dbReference type="Proteomes" id="UP001175226">
    <property type="component" value="Unassembled WGS sequence"/>
</dbReference>
<proteinExistence type="predicted"/>
<organism evidence="1 2">
    <name type="scientific">Armillaria borealis</name>
    <dbReference type="NCBI Taxonomy" id="47425"/>
    <lineage>
        <taxon>Eukaryota</taxon>
        <taxon>Fungi</taxon>
        <taxon>Dikarya</taxon>
        <taxon>Basidiomycota</taxon>
        <taxon>Agaricomycotina</taxon>
        <taxon>Agaricomycetes</taxon>
        <taxon>Agaricomycetidae</taxon>
        <taxon>Agaricales</taxon>
        <taxon>Marasmiineae</taxon>
        <taxon>Physalacriaceae</taxon>
        <taxon>Armillaria</taxon>
    </lineage>
</organism>
<accession>A0AA39J106</accession>
<comment type="caution">
    <text evidence="1">The sequence shown here is derived from an EMBL/GenBank/DDBJ whole genome shotgun (WGS) entry which is preliminary data.</text>
</comment>
<name>A0AA39J106_9AGAR</name>
<sequence>MSYWTIGSIKAEQINDPWDLLKEIDTLKRYAPWLTSFKCANGPRACRIEDDFKERMKAKTEAAIEHAQQKDEAFYVQLQSKMAKTVSLREETGVRSIVYRGQVGFYIISLEDKVEKMDNLLHKIPPPKADSKEELEAVQMPLGRFPLADIMPTLIDAYFMYLNNFLPVLHWPTFDKSLKEGLHYRKYQLGRVVLAVHALGSKYVYVPRVLIEGELSKSSSTSLRIFLGFLSIATILDIGGHWSTNRARCKGSPKEDNICLLGIDITLGWALGRACAICDEDIEIDVLTECDDEYWEHPDHKQPLGKPSTVSFLNFTSGTADYGMHAYYQMRKMLHEMG</sequence>